<dbReference type="FunFam" id="1.10.1200.10:FF:000016">
    <property type="entry name" value="Non-ribosomal peptide synthase"/>
    <property type="match status" value="1"/>
</dbReference>
<dbReference type="Gene3D" id="3.40.50.12230">
    <property type="match status" value="1"/>
</dbReference>
<dbReference type="SMART" id="SM00823">
    <property type="entry name" value="PKS_PP"/>
    <property type="match status" value="2"/>
</dbReference>
<dbReference type="NCBIfam" id="TIGR01733">
    <property type="entry name" value="AA-adenyl-dom"/>
    <property type="match status" value="1"/>
</dbReference>
<dbReference type="InterPro" id="IPR001031">
    <property type="entry name" value="Thioesterase"/>
</dbReference>
<dbReference type="InterPro" id="IPR036477">
    <property type="entry name" value="Formyl_transf_N_sf"/>
</dbReference>
<dbReference type="InterPro" id="IPR005793">
    <property type="entry name" value="Formyl_trans_C"/>
</dbReference>
<dbReference type="PANTHER" id="PTHR45527">
    <property type="entry name" value="NONRIBOSOMAL PEPTIDE SYNTHETASE"/>
    <property type="match status" value="1"/>
</dbReference>
<dbReference type="Gene3D" id="2.30.38.10">
    <property type="entry name" value="Luciferase, Domain 3"/>
    <property type="match status" value="1"/>
</dbReference>
<evidence type="ECO:0000256" key="4">
    <source>
        <dbReference type="SAM" id="MobiDB-lite"/>
    </source>
</evidence>
<dbReference type="CDD" id="cd19531">
    <property type="entry name" value="LCL_NRPS-like"/>
    <property type="match status" value="1"/>
</dbReference>
<accession>A0A5N1J1U2</accession>
<feature type="domain" description="Carrier" evidence="5">
    <location>
        <begin position="1079"/>
        <end position="1154"/>
    </location>
</feature>
<dbReference type="FunFam" id="2.30.38.10:FF:000001">
    <property type="entry name" value="Non-ribosomal peptide synthetase PvdI"/>
    <property type="match status" value="1"/>
</dbReference>
<dbReference type="InterPro" id="IPR020802">
    <property type="entry name" value="TesA-like"/>
</dbReference>
<feature type="region of interest" description="Disordered" evidence="4">
    <location>
        <begin position="1155"/>
        <end position="1174"/>
    </location>
</feature>
<evidence type="ECO:0000259" key="5">
    <source>
        <dbReference type="PROSITE" id="PS50075"/>
    </source>
</evidence>
<dbReference type="PROSITE" id="PS00012">
    <property type="entry name" value="PHOSPHOPANTETHEINE"/>
    <property type="match status" value="1"/>
</dbReference>
<dbReference type="Proteomes" id="UP000326344">
    <property type="component" value="Unassembled WGS sequence"/>
</dbReference>
<evidence type="ECO:0000256" key="2">
    <source>
        <dbReference type="ARBA" id="ARBA00022450"/>
    </source>
</evidence>
<evidence type="ECO:0000256" key="1">
    <source>
        <dbReference type="ARBA" id="ARBA00001957"/>
    </source>
</evidence>
<dbReference type="SUPFAM" id="SSF53474">
    <property type="entry name" value="alpha/beta-Hydrolases"/>
    <property type="match status" value="1"/>
</dbReference>
<organism evidence="6 7">
    <name type="scientific">Larkinella humicola</name>
    <dbReference type="NCBI Taxonomy" id="2607654"/>
    <lineage>
        <taxon>Bacteria</taxon>
        <taxon>Pseudomonadati</taxon>
        <taxon>Bacteroidota</taxon>
        <taxon>Cytophagia</taxon>
        <taxon>Cytophagales</taxon>
        <taxon>Spirosomataceae</taxon>
        <taxon>Larkinella</taxon>
    </lineage>
</organism>
<evidence type="ECO:0000313" key="7">
    <source>
        <dbReference type="Proteomes" id="UP000326344"/>
    </source>
</evidence>
<feature type="domain" description="Carrier" evidence="5">
    <location>
        <begin position="1640"/>
        <end position="1715"/>
    </location>
</feature>
<dbReference type="RefSeq" id="WP_150881721.1">
    <property type="nucleotide sequence ID" value="NZ_VTWS01000017.1"/>
</dbReference>
<dbReference type="InterPro" id="IPR020806">
    <property type="entry name" value="PKS_PP-bd"/>
</dbReference>
<dbReference type="FunFam" id="3.40.50.980:FF:000001">
    <property type="entry name" value="Non-ribosomal peptide synthetase"/>
    <property type="match status" value="1"/>
</dbReference>
<dbReference type="GO" id="GO:0072330">
    <property type="term" value="P:monocarboxylic acid biosynthetic process"/>
    <property type="evidence" value="ECO:0007669"/>
    <property type="project" value="UniProtKB-ARBA"/>
</dbReference>
<dbReference type="InterPro" id="IPR011034">
    <property type="entry name" value="Formyl_transferase-like_C_sf"/>
</dbReference>
<dbReference type="InterPro" id="IPR029058">
    <property type="entry name" value="AB_hydrolase_fold"/>
</dbReference>
<dbReference type="EMBL" id="VTWS01000017">
    <property type="protein sequence ID" value="KAA9340368.1"/>
    <property type="molecule type" value="Genomic_DNA"/>
</dbReference>
<name>A0A5N1J1U2_9BACT</name>
<dbReference type="InterPro" id="IPR010071">
    <property type="entry name" value="AA_adenyl_dom"/>
</dbReference>
<gene>
    <name evidence="6" type="ORF">F0P93_31195</name>
</gene>
<reference evidence="6 7" key="1">
    <citation type="submission" date="2019-09" db="EMBL/GenBank/DDBJ databases">
        <title>Genome Sequence of Larkinella sp MA1.</title>
        <authorList>
            <person name="Srinivasan S."/>
        </authorList>
    </citation>
    <scope>NUCLEOTIDE SEQUENCE [LARGE SCALE GENOMIC DNA]</scope>
    <source>
        <strain evidence="6 7">MA1</strain>
    </source>
</reference>
<dbReference type="SUPFAM" id="SSF56801">
    <property type="entry name" value="Acetyl-CoA synthetase-like"/>
    <property type="match status" value="1"/>
</dbReference>
<keyword evidence="3" id="KW-0597">Phosphoprotein</keyword>
<protein>
    <submittedName>
        <fullName evidence="6">Amino acid adenylation domain-containing protein</fullName>
    </submittedName>
</protein>
<dbReference type="Pfam" id="PF00668">
    <property type="entry name" value="Condensation"/>
    <property type="match status" value="2"/>
</dbReference>
<dbReference type="InterPro" id="IPR002376">
    <property type="entry name" value="Formyl_transf_N"/>
</dbReference>
<dbReference type="SUPFAM" id="SSF47336">
    <property type="entry name" value="ACP-like"/>
    <property type="match status" value="2"/>
</dbReference>
<dbReference type="SUPFAM" id="SSF50486">
    <property type="entry name" value="FMT C-terminal domain-like"/>
    <property type="match status" value="1"/>
</dbReference>
<dbReference type="Pfam" id="PF02911">
    <property type="entry name" value="Formyl_trans_C"/>
    <property type="match status" value="1"/>
</dbReference>
<dbReference type="Gene3D" id="3.30.559.30">
    <property type="entry name" value="Nonribosomal peptide synthetase, condensation domain"/>
    <property type="match status" value="2"/>
</dbReference>
<dbReference type="Pfam" id="PF00501">
    <property type="entry name" value="AMP-binding"/>
    <property type="match status" value="1"/>
</dbReference>
<dbReference type="CDD" id="cd12117">
    <property type="entry name" value="A_NRPS_Srf_like"/>
    <property type="match status" value="1"/>
</dbReference>
<evidence type="ECO:0000313" key="6">
    <source>
        <dbReference type="EMBL" id="KAA9340368.1"/>
    </source>
</evidence>
<dbReference type="InterPro" id="IPR001242">
    <property type="entry name" value="Condensation_dom"/>
</dbReference>
<dbReference type="InterPro" id="IPR023213">
    <property type="entry name" value="CAT-like_dom_sf"/>
</dbReference>
<dbReference type="GO" id="GO:0044550">
    <property type="term" value="P:secondary metabolite biosynthetic process"/>
    <property type="evidence" value="ECO:0007669"/>
    <property type="project" value="TreeGrafter"/>
</dbReference>
<dbReference type="SUPFAM" id="SSF53328">
    <property type="entry name" value="Formyltransferase"/>
    <property type="match status" value="1"/>
</dbReference>
<dbReference type="InterPro" id="IPR036736">
    <property type="entry name" value="ACP-like_sf"/>
</dbReference>
<proteinExistence type="predicted"/>
<keyword evidence="7" id="KW-1185">Reference proteome</keyword>
<dbReference type="InterPro" id="IPR000873">
    <property type="entry name" value="AMP-dep_synth/lig_dom"/>
</dbReference>
<dbReference type="GO" id="GO:0003824">
    <property type="term" value="F:catalytic activity"/>
    <property type="evidence" value="ECO:0007669"/>
    <property type="project" value="InterPro"/>
</dbReference>
<keyword evidence="2" id="KW-0596">Phosphopantetheine</keyword>
<dbReference type="InterPro" id="IPR045851">
    <property type="entry name" value="AMP-bd_C_sf"/>
</dbReference>
<dbReference type="SMART" id="SM00824">
    <property type="entry name" value="PKS_TE"/>
    <property type="match status" value="1"/>
</dbReference>
<dbReference type="Pfam" id="PF00551">
    <property type="entry name" value="Formyl_trans_N"/>
    <property type="match status" value="1"/>
</dbReference>
<dbReference type="PANTHER" id="PTHR45527:SF1">
    <property type="entry name" value="FATTY ACID SYNTHASE"/>
    <property type="match status" value="1"/>
</dbReference>
<feature type="compositionally biased region" description="Basic and acidic residues" evidence="4">
    <location>
        <begin position="1155"/>
        <end position="1172"/>
    </location>
</feature>
<dbReference type="Gene3D" id="3.30.300.30">
    <property type="match status" value="1"/>
</dbReference>
<dbReference type="Gene3D" id="3.40.50.980">
    <property type="match status" value="2"/>
</dbReference>
<dbReference type="Pfam" id="PF00550">
    <property type="entry name" value="PP-binding"/>
    <property type="match status" value="2"/>
</dbReference>
<dbReference type="PROSITE" id="PS50075">
    <property type="entry name" value="CARRIER"/>
    <property type="match status" value="2"/>
</dbReference>
<dbReference type="InterPro" id="IPR020845">
    <property type="entry name" value="AMP-binding_CS"/>
</dbReference>
<dbReference type="InterPro" id="IPR025110">
    <property type="entry name" value="AMP-bd_C"/>
</dbReference>
<comment type="cofactor">
    <cofactor evidence="1">
        <name>pantetheine 4'-phosphate</name>
        <dbReference type="ChEBI" id="CHEBI:47942"/>
    </cofactor>
</comment>
<dbReference type="InterPro" id="IPR009081">
    <property type="entry name" value="PP-bd_ACP"/>
</dbReference>
<dbReference type="GO" id="GO:0031177">
    <property type="term" value="F:phosphopantetheine binding"/>
    <property type="evidence" value="ECO:0007669"/>
    <property type="project" value="InterPro"/>
</dbReference>
<comment type="caution">
    <text evidence="6">The sequence shown here is derived from an EMBL/GenBank/DDBJ whole genome shotgun (WGS) entry which is preliminary data.</text>
</comment>
<evidence type="ECO:0000256" key="3">
    <source>
        <dbReference type="ARBA" id="ARBA00022553"/>
    </source>
</evidence>
<dbReference type="SMART" id="SM01294">
    <property type="entry name" value="PKS_PP_betabranch"/>
    <property type="match status" value="1"/>
</dbReference>
<dbReference type="Gene3D" id="3.40.50.1820">
    <property type="entry name" value="alpha/beta hydrolase"/>
    <property type="match status" value="1"/>
</dbReference>
<dbReference type="Pfam" id="PF00975">
    <property type="entry name" value="Thioesterase"/>
    <property type="match status" value="1"/>
</dbReference>
<dbReference type="InterPro" id="IPR006162">
    <property type="entry name" value="Ppantetheine_attach_site"/>
</dbReference>
<dbReference type="Gene3D" id="3.30.559.10">
    <property type="entry name" value="Chloramphenicol acetyltransferase-like domain"/>
    <property type="match status" value="1"/>
</dbReference>
<dbReference type="FunFam" id="3.40.50.12780:FF:000012">
    <property type="entry name" value="Non-ribosomal peptide synthetase"/>
    <property type="match status" value="1"/>
</dbReference>
<dbReference type="Gene3D" id="1.10.1200.10">
    <property type="entry name" value="ACP-like"/>
    <property type="match status" value="2"/>
</dbReference>
<dbReference type="PROSITE" id="PS00455">
    <property type="entry name" value="AMP_BINDING"/>
    <property type="match status" value="1"/>
</dbReference>
<dbReference type="Pfam" id="PF13193">
    <property type="entry name" value="AMP-binding_C"/>
    <property type="match status" value="1"/>
</dbReference>
<dbReference type="GO" id="GO:0043041">
    <property type="term" value="P:amino acid activation for nonribosomal peptide biosynthetic process"/>
    <property type="evidence" value="ECO:0007669"/>
    <property type="project" value="TreeGrafter"/>
</dbReference>
<sequence length="1997" mass="222861">MPYTCFLIGGGTLLLECMSILGQHGLLVKGVISTDPQVWKYCTESGLNCIDATAPFVSILEAEPFDYLLSISNGYILSKEILQLPRLHTINYHDGPLPAYAGVHATFWALVNGETTHGITWHLVNEGIDKGPILKQSIVPIVPDETSISLNMKCYAAAVAAFRELVEEMRLGPLPSFSQDLTQRTYYGLTKRPHTFIDWTQSASQVINLHRALNFGFHPNPFGYLKIRINNDVLFVTDLSEVSESADHRPYTPGTVAFLKSDVLVITTGQGLLGIRALTTRAGKGIALPEFYSMGSLAAGQQLGQSEKSLELYYQWEDLCSPHQAYWNEKINRFSPTSIGVSTPVQITESLEKAVDYRKADLSSAVEMALTKLEGTNKTDQLLTAFLIVVARLNNEHAIHVGYSGPVSRQIAIETADLFVDCLPFTIDFDLESDFAKAVAATQHEQAITVKHRSFARDWLLTQPALQAKAKLFNESTSPIVIYQTARPDEQPLYPNALTLILSDSDPCQIVYNPAVWTDAQVADLINRWEVVLENVVHQPAQPLKAISLLSTAEQQRVLKDWNVANRPYPWDQTIVELFEAQVKEHPLNEALYCGGNSITYGELNQRANQLARYLQQKGVQLETLVGICLERSVEMVVGLLAVLKAGGAYVPLDPAYPATRLEELRLQTDVRYLVTQQKWMSRLATAGVTCVVLDQPQPLWTSEADCNLAQPASIDQLAYVLFTSGSTGHPKSVAIPHRGIVRLVNEPNYAQFDSTTVMLGMAPLAFDASTFELWATLANGGRLILMTDQQPTLHAIKDAIQNHCVNTVFFTTALFNVLVDSDVSALTTLSQLLTGGEAASAQHLRRAQQQLPLCTISNVYGPTESTTFASFYSLPPAQEDIPNVPIGWPLTNTQLYIVDSFLHVVPVGIAGELVIGGDGLAREYLFQPELTKEKFIPDPFSQKPGRRLYRTGDLARYRNDGAIEFIGRLDDQVKVRGFRIEPGEIEYALRQHPAVGEAFITLTDSPSGQQELAAYLVPKPDCQLVTEEVRQFLQTRLPKHLIPAAIVPVEALPLTANGKVAKNLLPPAIFRSGNGAHEELTGTEQALVSLWVEVLKNADLGSEDNFFELGGNSLLAMQLVARIHQRFNRQLSVKDVFDYPTLRRLSLHLDQLPKDHSTAIDGPKPAHEQRPPEGIPLSYAQNRLWIIHQMHELRGTYNVQIILKIEGPLNVPALEKSLAEIVRRHAVLRTTFSHSNGVPFQQPTTDFSLPFQVIELNENEANATEVWSHWLQQEAYLPFHLEQGPLIRFRVVHRNPDSWMLLMVFHHLVYDGWSTRVFAHELSQLYTSFVRNGPISLPPLAIQYEDYARAQPKRLAPSRVERERTYWKNRLTGIPIRVALPFDKPAPAIQSFEGADYTIPLADDLWQQLRGSVQEPGTTIYLRLLTAFSVWLAQVTQSSDLVVGVPIAGRSQANVVDSIGFFVNTLALRIGLSTDWTFRQLLRQVREWSLEAYDHQDLPFEQVVETLKLPRTLAYAPLVQVLFDYQEDYSKDWKLDELAIDMLFLEQKVAKFDLHVSFRDTKAARLVTFNYRTDLFSESAIVSMADGFIKVLKAIVAEPDQRLGILLGQGPELLRPSAVDLPVPDNVYPHPGSLSHSQPLDGPMANLLQSIWSWLLEIPVIDLDDDFFDIGGHSLLAFQMIAELQRKTGLSIPVGSVFANPTIRKLATHLASVHADLVWESLVAVKPQGNKPPLFLMHPVSGDVGYVYQLALQLADDQPVYALRAVGLDGIRTPLLSIDAMAAYYVDLILEKQPDGPYALGGFSLGGIIAYEMAQRLQQMGKEVRLLAVIDSYPVKPSRDNVNQVPLTQLLQYYYDVWRSLPKRPGLLFRIIRKKIPFLGGYVLSRFRQSLHDKVPKADGADPKTLALPIENPLVTINQQAYSRYTFKPYNGKIIFLRAVGNDKPTDTHKQISFGWSRLALGGVDVHSIPGDHYSLFKNDETISKIARILTSYLPA</sequence>
<dbReference type="GO" id="GO:0005829">
    <property type="term" value="C:cytosol"/>
    <property type="evidence" value="ECO:0007669"/>
    <property type="project" value="TreeGrafter"/>
</dbReference>
<dbReference type="SUPFAM" id="SSF52777">
    <property type="entry name" value="CoA-dependent acyltransferases"/>
    <property type="match status" value="3"/>
</dbReference>